<keyword evidence="2" id="KW-1185">Reference proteome</keyword>
<dbReference type="Proteomes" id="UP001189429">
    <property type="component" value="Unassembled WGS sequence"/>
</dbReference>
<reference evidence="1" key="1">
    <citation type="submission" date="2023-10" db="EMBL/GenBank/DDBJ databases">
        <authorList>
            <person name="Chen Y."/>
            <person name="Shah S."/>
            <person name="Dougan E. K."/>
            <person name="Thang M."/>
            <person name="Chan C."/>
        </authorList>
    </citation>
    <scope>NUCLEOTIDE SEQUENCE [LARGE SCALE GENOMIC DNA]</scope>
</reference>
<organism evidence="1 2">
    <name type="scientific">Prorocentrum cordatum</name>
    <dbReference type="NCBI Taxonomy" id="2364126"/>
    <lineage>
        <taxon>Eukaryota</taxon>
        <taxon>Sar</taxon>
        <taxon>Alveolata</taxon>
        <taxon>Dinophyceae</taxon>
        <taxon>Prorocentrales</taxon>
        <taxon>Prorocentraceae</taxon>
        <taxon>Prorocentrum</taxon>
    </lineage>
</organism>
<evidence type="ECO:0000313" key="2">
    <source>
        <dbReference type="Proteomes" id="UP001189429"/>
    </source>
</evidence>
<accession>A0ABN9SKQ0</accession>
<name>A0ABN9SKQ0_9DINO</name>
<feature type="non-terminal residue" evidence="1">
    <location>
        <position position="1"/>
    </location>
</feature>
<sequence>ALPFDGWNRSCRRGRNRTEELAALGINSAHRKGPAAKKDSKVDILARKKKLEKMQSLSNIERGLERKQLGKTEANLAGRATVENAGALKLVSCTPQVLAKAKDIVGGRNKMRGRKKAAWLGGPLDSIRCSRLKSAAERMPFFTIVSLASWAASQWGAIGPVLGAAGQRAFAANLTGGRRICVLWNDGEDWQVRVLLTPATAGDFEEVMGITAIDDPEMKSRIWYALSPDGDTYLHLLAAPSLGGLCLADSTDRFDPTLGEGRRWSRRSRTYGEDWAPTPLEFSRAIRFAVMGDSDGSAPAHRMTGKKPMAAGGVKALTVATDSSATRGRPAGAEVEVGAGMLENPAPFVWQVICMSDGALGPQTLEDCRVDSWATIGDVGVAKVGVRIFLFRAVDKKTASEGGANLDARAMPVLGIYSSERRRVFRDAVKLLQESQ</sequence>
<evidence type="ECO:0000313" key="1">
    <source>
        <dbReference type="EMBL" id="CAK0832340.1"/>
    </source>
</evidence>
<comment type="caution">
    <text evidence="1">The sequence shown here is derived from an EMBL/GenBank/DDBJ whole genome shotgun (WGS) entry which is preliminary data.</text>
</comment>
<proteinExistence type="predicted"/>
<dbReference type="EMBL" id="CAUYUJ010011669">
    <property type="protein sequence ID" value="CAK0832340.1"/>
    <property type="molecule type" value="Genomic_DNA"/>
</dbReference>
<protein>
    <submittedName>
        <fullName evidence="1">Uncharacterized protein</fullName>
    </submittedName>
</protein>
<gene>
    <name evidence="1" type="ORF">PCOR1329_LOCUS30386</name>
</gene>